<protein>
    <submittedName>
        <fullName evidence="2">ABC transmembrane type-1 domain-containing protein</fullName>
    </submittedName>
</protein>
<dbReference type="WBParaSite" id="RSKR_0000188600.1">
    <property type="protein sequence ID" value="RSKR_0000188600.1"/>
    <property type="gene ID" value="RSKR_0000188600"/>
</dbReference>
<sequence>MTDDDVMKGAPVEAKSSKTPLSLSISLPTNVNDLATNYTDDILDSVTKSFQPKKGSCKRRISKCNSTVSPILETAEPETDDNGPSSPTKKNVSLEIPYDNQKTIDSMGSLKKSCINDAYDGNSSDDDYCYPGQEEDEEFERSGCDKFTNYLFCRADLARAKLKEKPVSICELFKYGTKADITLVLIGCVLSAICGVCQPLFAVINGKLANVLLLLEPTDPEFVDECVQCIIFFCVVGLGLSIIAFLQFFTFNVACSRIIRNIRCAFLQSILKQDQTWFEKNHCGALNTKLNDNVDRLSGGIGDKFGLLMRNGCQFICGLIVAFYTNWKLALPLCVLSPLIAIIMGVSSRFISSASRKEMSIYSIAGSIAEEALNSIRTVASLNGQETEVKRYEKELNNGRKAGIKKGLINGMLEGSLHILVMTFIGLGLAYGAILYKYEVVEKPGEIFTVVLAIMSGAFHLGLASPHLMVLLTARVAAATVYKTIDRIPKIDGTSGKGKTMYPVIGNVCFKNVSFRYPSNPEQTIIRDLSFEIKPNETIALVGHSGSGKSTCASILTRLYPSNPEQTIIRDLSFEIKPNETIALVGHSGSGKSTCASILTRLYEYGKGEVTIDGINIRELSVKYLRTITGIVQQEPIIFNDTVRNNILIGNPNITHLQIVEACKLANAHEFIELLEKGYDTRIGEGGIKLSGGQNQRLNIARVLARSPKILILDEATSAFEKCVQEALLKASVGRATLVIAHRLSTVRNADKIIVLEKGNVIEAGNHNELLELNGVYKKFVDSQTIEQAVSGRKKSVRVASEGDNLEFQRDSEDEDDLDSVFGSSDDEHFERDIRKKIRASFCREFKTNNIDTTAEIEALQMEVEEIGSKETSFFDIFRFASDQYLNFGIGLAITLISACSMPLTGLLYGLSFANFGKEGIDHVDDALIFLIYFAVFAVISGFMIVLNNYLFSKVGENVTMKMRVSAFKNMLNQDGAYFDDPKHTPGKLITRLATDAPNVKAAMDLRLAKVLQGVCSMISAIIMAMFFNYKLTLCGAFLFICQGCFQFFLAKKVHQHSLRMVEQDEAGRLAIEAIEHVKTIQLLTAEEGIFEAYNIESQSQLKKELKKSPLVALQFASGHGLQQLTQALSYTIGLLMLTNGMSDKASVFQVVQLLYFGSMGILYASEFFPEFVKSRLSASLMFNLINRVPATGDPNKGEDIKLDGKISLRELFFAYPSRKEYCVMKSFNLKIEPGTSVALVGPSGCGKSTIISLLERFYDPSAGSIHIDNRDIKEYSLTSLRRQIGLVGQMPQLFSGTIKENILYGLDASKFSQSDIEKAAKTANAHEFISNLPLGYDTDIGEKGGKLSGGQKQRIAIARTLAREPKVLLLDESTSALDAVSEKAVQKALDGAIHGRTTITIAHKLSTIINSDLIVYIESGKIKEFGTHQQLLALKGKYADLVSKQDLSAN</sequence>
<proteinExistence type="predicted"/>
<name>A0AC35TLG3_9BILA</name>
<accession>A0AC35TLG3</accession>
<organism evidence="1 2">
    <name type="scientific">Rhabditophanes sp. KR3021</name>
    <dbReference type="NCBI Taxonomy" id="114890"/>
    <lineage>
        <taxon>Eukaryota</taxon>
        <taxon>Metazoa</taxon>
        <taxon>Ecdysozoa</taxon>
        <taxon>Nematoda</taxon>
        <taxon>Chromadorea</taxon>
        <taxon>Rhabditida</taxon>
        <taxon>Tylenchina</taxon>
        <taxon>Panagrolaimomorpha</taxon>
        <taxon>Strongyloidoidea</taxon>
        <taxon>Alloionematidae</taxon>
        <taxon>Rhabditophanes</taxon>
    </lineage>
</organism>
<reference evidence="2" key="1">
    <citation type="submission" date="2016-11" db="UniProtKB">
        <authorList>
            <consortium name="WormBaseParasite"/>
        </authorList>
    </citation>
    <scope>IDENTIFICATION</scope>
    <source>
        <strain evidence="2">KR3021</strain>
    </source>
</reference>
<evidence type="ECO:0000313" key="2">
    <source>
        <dbReference type="WBParaSite" id="RSKR_0000188600.1"/>
    </source>
</evidence>
<dbReference type="Proteomes" id="UP000095286">
    <property type="component" value="Unplaced"/>
</dbReference>
<evidence type="ECO:0000313" key="1">
    <source>
        <dbReference type="Proteomes" id="UP000095286"/>
    </source>
</evidence>